<dbReference type="FunFam" id="1.20.1640.10:FF:000001">
    <property type="entry name" value="Efflux pump membrane transporter"/>
    <property type="match status" value="1"/>
</dbReference>
<evidence type="ECO:0000256" key="4">
    <source>
        <dbReference type="ARBA" id="ARBA00022475"/>
    </source>
</evidence>
<keyword evidence="8 9" id="KW-0472">Membrane</keyword>
<dbReference type="SUPFAM" id="SSF82866">
    <property type="entry name" value="Multidrug efflux transporter AcrB transmembrane domain"/>
    <property type="match status" value="2"/>
</dbReference>
<comment type="similarity">
    <text evidence="2 9">Belongs to the resistance-nodulation-cell division (RND) (TC 2.A.6) family.</text>
</comment>
<evidence type="ECO:0000256" key="3">
    <source>
        <dbReference type="ARBA" id="ARBA00022448"/>
    </source>
</evidence>
<evidence type="ECO:0000256" key="5">
    <source>
        <dbReference type="ARBA" id="ARBA00022519"/>
    </source>
</evidence>
<dbReference type="SUPFAM" id="SSF82693">
    <property type="entry name" value="Multidrug efflux transporter AcrB pore domain, PN1, PN2, PC1 and PC2 subdomains"/>
    <property type="match status" value="4"/>
</dbReference>
<dbReference type="GO" id="GO:0005886">
    <property type="term" value="C:plasma membrane"/>
    <property type="evidence" value="ECO:0007669"/>
    <property type="project" value="UniProtKB-SubCell"/>
</dbReference>
<feature type="domain" description="SSD" evidence="10">
    <location>
        <begin position="364"/>
        <end position="495"/>
    </location>
</feature>
<dbReference type="Proteomes" id="UP001304423">
    <property type="component" value="Chromosome"/>
</dbReference>
<evidence type="ECO:0000256" key="9">
    <source>
        <dbReference type="RuleBase" id="RU364070"/>
    </source>
</evidence>
<keyword evidence="6 9" id="KW-0812">Transmembrane</keyword>
<feature type="transmembrane region" description="Helical" evidence="9">
    <location>
        <begin position="866"/>
        <end position="885"/>
    </location>
</feature>
<comment type="subcellular location">
    <subcellularLocation>
        <location evidence="1 9">Cell inner membrane</location>
        <topology evidence="1 9">Multi-pass membrane protein</topology>
    </subcellularLocation>
</comment>
<dbReference type="Gene3D" id="3.30.70.1430">
    <property type="entry name" value="Multidrug efflux transporter AcrB pore domain"/>
    <property type="match status" value="2"/>
</dbReference>
<feature type="transmembrane region" description="Helical" evidence="9">
    <location>
        <begin position="539"/>
        <end position="555"/>
    </location>
</feature>
<feature type="transmembrane region" description="Helical" evidence="9">
    <location>
        <begin position="340"/>
        <end position="359"/>
    </location>
</feature>
<comment type="caution">
    <text evidence="9">Lacks conserved residue(s) required for the propagation of feature annotation.</text>
</comment>
<dbReference type="GO" id="GO:0015562">
    <property type="term" value="F:efflux transmembrane transporter activity"/>
    <property type="evidence" value="ECO:0007669"/>
    <property type="project" value="InterPro"/>
</dbReference>
<evidence type="ECO:0000256" key="7">
    <source>
        <dbReference type="ARBA" id="ARBA00022989"/>
    </source>
</evidence>
<feature type="transmembrane region" description="Helical" evidence="9">
    <location>
        <begin position="366"/>
        <end position="390"/>
    </location>
</feature>
<evidence type="ECO:0000256" key="6">
    <source>
        <dbReference type="ARBA" id="ARBA00022692"/>
    </source>
</evidence>
<dbReference type="Gene3D" id="1.20.1640.10">
    <property type="entry name" value="Multidrug efflux transporter AcrB transmembrane domain"/>
    <property type="match status" value="2"/>
</dbReference>
<accession>A0AAX4EU16</accession>
<proteinExistence type="inferred from homology"/>
<dbReference type="EMBL" id="CP136339">
    <property type="protein sequence ID" value="WOA50944.1"/>
    <property type="molecule type" value="Genomic_DNA"/>
</dbReference>
<feature type="transmembrane region" description="Helical" evidence="9">
    <location>
        <begin position="918"/>
        <end position="939"/>
    </location>
</feature>
<dbReference type="SUPFAM" id="SSF82714">
    <property type="entry name" value="Multidrug efflux transporter AcrB TolC docking domain, DN and DC subdomains"/>
    <property type="match status" value="2"/>
</dbReference>
<dbReference type="NCBIfam" id="NF000282">
    <property type="entry name" value="RND_permease_1"/>
    <property type="match status" value="1"/>
</dbReference>
<feature type="transmembrane region" description="Helical" evidence="9">
    <location>
        <begin position="438"/>
        <end position="458"/>
    </location>
</feature>
<feature type="transmembrane region" description="Helical" evidence="9">
    <location>
        <begin position="999"/>
        <end position="1022"/>
    </location>
</feature>
<dbReference type="PRINTS" id="PR00702">
    <property type="entry name" value="ACRIFLAVINRP"/>
</dbReference>
<dbReference type="AlphaFoldDB" id="A0AAX4EU16"/>
<dbReference type="RefSeq" id="WP_316391651.1">
    <property type="nucleotide sequence ID" value="NZ_CP136339.1"/>
</dbReference>
<dbReference type="PANTHER" id="PTHR32063">
    <property type="match status" value="1"/>
</dbReference>
<keyword evidence="3 9" id="KW-0813">Transport</keyword>
<dbReference type="InterPro" id="IPR027463">
    <property type="entry name" value="AcrB_DN_DC_subdom"/>
</dbReference>
<dbReference type="PANTHER" id="PTHR32063:SF10">
    <property type="entry name" value="EFFLUX PUMP MEMBRANE TRANSPORTER"/>
    <property type="match status" value="1"/>
</dbReference>
<dbReference type="GO" id="GO:0042910">
    <property type="term" value="F:xenobiotic transmembrane transporter activity"/>
    <property type="evidence" value="ECO:0007669"/>
    <property type="project" value="TreeGrafter"/>
</dbReference>
<name>A0AAX4EU16_9GAMM</name>
<protein>
    <recommendedName>
        <fullName evidence="9">Efflux pump membrane transporter</fullName>
    </recommendedName>
</protein>
<dbReference type="NCBIfam" id="TIGR00915">
    <property type="entry name" value="2A0602"/>
    <property type="match status" value="1"/>
</dbReference>
<dbReference type="Gene3D" id="3.30.70.1320">
    <property type="entry name" value="Multidrug efflux transporter AcrB pore domain like"/>
    <property type="match status" value="1"/>
</dbReference>
<reference evidence="11" key="1">
    <citation type="submission" date="2023-10" db="EMBL/GenBank/DDBJ databases">
        <title>Clonality and diversity in the soft rot Dickeya solani phytopathogen.</title>
        <authorList>
            <person name="Pedron J."/>
            <person name="Van Gijsegem F."/>
            <person name="Portier P."/>
            <person name="Taghouti G."/>
        </authorList>
    </citation>
    <scope>NUCLEOTIDE SEQUENCE</scope>
    <source>
        <strain evidence="11">CFBP5647</strain>
    </source>
</reference>
<dbReference type="InterPro" id="IPR000731">
    <property type="entry name" value="SSD"/>
</dbReference>
<feature type="transmembrane region" description="Helical" evidence="9">
    <location>
        <begin position="396"/>
        <end position="417"/>
    </location>
</feature>
<gene>
    <name evidence="11" type="ORF">RXA29_13395</name>
</gene>
<feature type="transmembrane region" description="Helical" evidence="9">
    <location>
        <begin position="892"/>
        <end position="912"/>
    </location>
</feature>
<keyword evidence="7 9" id="KW-1133">Transmembrane helix</keyword>
<dbReference type="FunFam" id="3.30.70.1430:FF:000001">
    <property type="entry name" value="Efflux pump membrane transporter"/>
    <property type="match status" value="1"/>
</dbReference>
<keyword evidence="5 9" id="KW-0997">Cell inner membrane</keyword>
<dbReference type="Gene3D" id="3.30.70.1440">
    <property type="entry name" value="Multidrug efflux transporter AcrB pore domain"/>
    <property type="match status" value="1"/>
</dbReference>
<evidence type="ECO:0000313" key="11">
    <source>
        <dbReference type="EMBL" id="WOA50944.1"/>
    </source>
</evidence>
<dbReference type="Gene3D" id="3.30.2090.10">
    <property type="entry name" value="Multidrug efflux transporter AcrB TolC docking domain, DN and DC subdomains"/>
    <property type="match status" value="2"/>
</dbReference>
<evidence type="ECO:0000256" key="2">
    <source>
        <dbReference type="ARBA" id="ARBA00010942"/>
    </source>
</evidence>
<dbReference type="GO" id="GO:0009636">
    <property type="term" value="P:response to toxic substance"/>
    <property type="evidence" value="ECO:0007669"/>
    <property type="project" value="UniProtKB-ARBA"/>
</dbReference>
<evidence type="ECO:0000256" key="1">
    <source>
        <dbReference type="ARBA" id="ARBA00004429"/>
    </source>
</evidence>
<evidence type="ECO:0000313" key="12">
    <source>
        <dbReference type="Proteomes" id="UP001304423"/>
    </source>
</evidence>
<dbReference type="InterPro" id="IPR004764">
    <property type="entry name" value="MdtF-like"/>
</dbReference>
<dbReference type="Pfam" id="PF00873">
    <property type="entry name" value="ACR_tran"/>
    <property type="match status" value="1"/>
</dbReference>
<organism evidence="11 12">
    <name type="scientific">Dickeya solani</name>
    <dbReference type="NCBI Taxonomy" id="1089444"/>
    <lineage>
        <taxon>Bacteria</taxon>
        <taxon>Pseudomonadati</taxon>
        <taxon>Pseudomonadota</taxon>
        <taxon>Gammaproteobacteria</taxon>
        <taxon>Enterobacterales</taxon>
        <taxon>Pectobacteriaceae</taxon>
        <taxon>Dickeya</taxon>
    </lineage>
</organism>
<evidence type="ECO:0000256" key="8">
    <source>
        <dbReference type="ARBA" id="ARBA00023136"/>
    </source>
</evidence>
<feature type="transmembrane region" description="Helical" evidence="9">
    <location>
        <begin position="967"/>
        <end position="987"/>
    </location>
</feature>
<dbReference type="PROSITE" id="PS50156">
    <property type="entry name" value="SSD"/>
    <property type="match status" value="1"/>
</dbReference>
<keyword evidence="4" id="KW-1003">Cell membrane</keyword>
<dbReference type="InterPro" id="IPR001036">
    <property type="entry name" value="Acrflvin-R"/>
</dbReference>
<sequence length="1047" mass="112154">MPQFFIHRPVFAWVIALFIVLLGTIAIPQLPIARYPSVAPPTVSITASYPGATPQTMNDAVVGLIERELSSVKNLLYFESSVDTSGSAQISITFKPGTDPELAQVDVQNRIKSVEPRLPQTVRQNGLQVESASSGFLLLVSLTSDSGRFDQVALSDYMARNVIEELRRIDGVGRVQLFGAEQAMRVWVDPNKLLSYGLTMNDLSTAITQQNAQIAPGRVGDAPTLPGQRVTIPLTVQGQLETPEQFAAIVLRAREDGSRVVLADVARVELGAQSYGFSVRENGKDATAAAVQLAPGANAVRTAAAIAQRMAELKPSMPAGMGYSLPFNTAPFVKISIEQVVRTLAEAMVLVFLVMYLFLQNVRYTLIPAIVAPIALLGTFTVMLAAGFSINVLTMFGMVLAIGIIVDDAIVVVENVERLMAQERLSPKAATTRAMKEITGAIIGITLVLSAVFIPMAFASGSVGVIYRQFTLSMAVSILFSAFLALTLTPALCATLLTPVADGHHEKRGFFGGFNRRFEQLTQHYAAGTRALLRRSGSMLLLFAALTGSLAWIFSELPSDFLPQEDQGYFMTSIQLPSDATEARTRDVVKTYEQHVASRPGIASNMSILGFGFSGSGPNAAMAFTTLKDWSARDGATAQGEVAQAQQAMSSIREGTAMTLMPPAIDELGTSSGFTLRLQDRAGQGYTALKAAETKLLTLAAQSHIVAGVYPDGLPPGSTVRLNIDRQKAEALGVSFSTLSETLSAAIGSLYVNDFPNAGRMQQVIIQADAPARMQLDDVLRLYVRNTAGGMVSLKEVVTPVWSDTPLQLTRYQGFLAARISGSAAPGVSSGAAMAEMERLAAQLPPGFTVAWTGQSLQERQSAAQAPMLLLLSMVVVFLVLAALYESWSIPLSVMLVVPLGLLGAVLAVILRDMPNDVFFKVGLITVIGLSAKNAILIVEFARQLREQGHELVDAAVTAARLRLRPILMTSLAFALGVVPLMVASGASAETQHAIGTGVFGGMVSATVLAVFFVPVFFVAVMSVQERYDRWRDARRAMKTPTAPDER</sequence>
<evidence type="ECO:0000259" key="10">
    <source>
        <dbReference type="PROSITE" id="PS50156"/>
    </source>
</evidence>
<feature type="transmembrane region" description="Helical" evidence="9">
    <location>
        <begin position="470"/>
        <end position="498"/>
    </location>
</feature>